<gene>
    <name evidence="2" type="ORF">TTAC_LOCUS10239</name>
</gene>
<dbReference type="Proteomes" id="UP000274429">
    <property type="component" value="Unassembled WGS sequence"/>
</dbReference>
<dbReference type="OrthoDB" id="10665876at2759"/>
<evidence type="ECO:0000313" key="2">
    <source>
        <dbReference type="EMBL" id="VDM35219.1"/>
    </source>
</evidence>
<sequence length="145" mass="15987">MVGFIHSCFRAIKKPHQWADEEADDQFQSKNPSPSHSVKFSDEKKYNINGKPDEADYDDDGDDDASPTSVFSMLPEGQGNAGLSPMRPKTRSGGRADPTVDSVTTLSPLRPGASYTISTSQWDTSSHGMTSVHAYFKWRLVFLGK</sequence>
<feature type="compositionally biased region" description="Polar residues" evidence="1">
    <location>
        <begin position="26"/>
        <end position="38"/>
    </location>
</feature>
<proteinExistence type="predicted"/>
<evidence type="ECO:0000256" key="1">
    <source>
        <dbReference type="SAM" id="MobiDB-lite"/>
    </source>
</evidence>
<dbReference type="STRING" id="6205.A0A0R3X9M9"/>
<reference evidence="2 3" key="2">
    <citation type="submission" date="2018-11" db="EMBL/GenBank/DDBJ databases">
        <authorList>
            <consortium name="Pathogen Informatics"/>
        </authorList>
    </citation>
    <scope>NUCLEOTIDE SEQUENCE [LARGE SCALE GENOMIC DNA]</scope>
</reference>
<evidence type="ECO:0000313" key="3">
    <source>
        <dbReference type="Proteomes" id="UP000274429"/>
    </source>
</evidence>
<dbReference type="EMBL" id="UYWX01021462">
    <property type="protein sequence ID" value="VDM35219.1"/>
    <property type="molecule type" value="Genomic_DNA"/>
</dbReference>
<feature type="compositionally biased region" description="Acidic residues" evidence="1">
    <location>
        <begin position="55"/>
        <end position="65"/>
    </location>
</feature>
<dbReference type="AlphaFoldDB" id="A0A0R3X9M9"/>
<reference evidence="4" key="1">
    <citation type="submission" date="2017-02" db="UniProtKB">
        <authorList>
            <consortium name="WormBaseParasite"/>
        </authorList>
    </citation>
    <scope>IDENTIFICATION</scope>
</reference>
<evidence type="ECO:0000313" key="4">
    <source>
        <dbReference type="WBParaSite" id="TTAC_0001025401-mRNA-1"/>
    </source>
</evidence>
<feature type="compositionally biased region" description="Basic and acidic residues" evidence="1">
    <location>
        <begin position="39"/>
        <end position="54"/>
    </location>
</feature>
<dbReference type="WBParaSite" id="TTAC_0001025401-mRNA-1">
    <property type="protein sequence ID" value="TTAC_0001025401-mRNA-1"/>
    <property type="gene ID" value="TTAC_0001025401"/>
</dbReference>
<organism evidence="4">
    <name type="scientific">Hydatigena taeniaeformis</name>
    <name type="common">Feline tapeworm</name>
    <name type="synonym">Taenia taeniaeformis</name>
    <dbReference type="NCBI Taxonomy" id="6205"/>
    <lineage>
        <taxon>Eukaryota</taxon>
        <taxon>Metazoa</taxon>
        <taxon>Spiralia</taxon>
        <taxon>Lophotrochozoa</taxon>
        <taxon>Platyhelminthes</taxon>
        <taxon>Cestoda</taxon>
        <taxon>Eucestoda</taxon>
        <taxon>Cyclophyllidea</taxon>
        <taxon>Taeniidae</taxon>
        <taxon>Hydatigera</taxon>
    </lineage>
</organism>
<feature type="region of interest" description="Disordered" evidence="1">
    <location>
        <begin position="19"/>
        <end position="112"/>
    </location>
</feature>
<accession>A0A0R3X9M9</accession>
<keyword evidence="3" id="KW-1185">Reference proteome</keyword>
<protein>
    <submittedName>
        <fullName evidence="4">Bravo_FIGEY domain-containing protein</fullName>
    </submittedName>
</protein>
<name>A0A0R3X9M9_HYDTA</name>